<dbReference type="AlphaFoldDB" id="C1MSY0"/>
<accession>C1MSY0</accession>
<feature type="compositionally biased region" description="Basic and acidic residues" evidence="1">
    <location>
        <begin position="572"/>
        <end position="582"/>
    </location>
</feature>
<dbReference type="GeneID" id="9683786"/>
<feature type="region of interest" description="Disordered" evidence="1">
    <location>
        <begin position="145"/>
        <end position="227"/>
    </location>
</feature>
<evidence type="ECO:0000256" key="1">
    <source>
        <dbReference type="SAM" id="MobiDB-lite"/>
    </source>
</evidence>
<keyword evidence="3" id="KW-1185">Reference proteome</keyword>
<dbReference type="RefSeq" id="XP_003058760.1">
    <property type="nucleotide sequence ID" value="XM_003058714.1"/>
</dbReference>
<dbReference type="InterPro" id="IPR016024">
    <property type="entry name" value="ARM-type_fold"/>
</dbReference>
<gene>
    <name evidence="2" type="ORF">MICPUCDRAFT_67994</name>
</gene>
<proteinExistence type="predicted"/>
<feature type="compositionally biased region" description="Basic and acidic residues" evidence="1">
    <location>
        <begin position="495"/>
        <end position="511"/>
    </location>
</feature>
<feature type="compositionally biased region" description="Gly residues" evidence="1">
    <location>
        <begin position="189"/>
        <end position="198"/>
    </location>
</feature>
<feature type="compositionally biased region" description="Basic and acidic residues" evidence="1">
    <location>
        <begin position="842"/>
        <end position="853"/>
    </location>
</feature>
<feature type="compositionally biased region" description="Polar residues" evidence="1">
    <location>
        <begin position="199"/>
        <end position="214"/>
    </location>
</feature>
<feature type="compositionally biased region" description="Basic and acidic residues" evidence="1">
    <location>
        <begin position="635"/>
        <end position="651"/>
    </location>
</feature>
<dbReference type="Proteomes" id="UP000001876">
    <property type="component" value="Unassembled WGS sequence"/>
</dbReference>
<dbReference type="EMBL" id="GG663739">
    <property type="protein sequence ID" value="EEH57215.1"/>
    <property type="molecule type" value="Genomic_DNA"/>
</dbReference>
<evidence type="ECO:0000313" key="3">
    <source>
        <dbReference type="Proteomes" id="UP000001876"/>
    </source>
</evidence>
<dbReference type="OMA" id="TERASMF"/>
<dbReference type="SUPFAM" id="SSF48371">
    <property type="entry name" value="ARM repeat"/>
    <property type="match status" value="1"/>
</dbReference>
<reference evidence="2 3" key="1">
    <citation type="journal article" date="2009" name="Science">
        <title>Green evolution and dynamic adaptations revealed by genomes of the marine picoeukaryotes Micromonas.</title>
        <authorList>
            <person name="Worden A.Z."/>
            <person name="Lee J.H."/>
            <person name="Mock T."/>
            <person name="Rouze P."/>
            <person name="Simmons M.P."/>
            <person name="Aerts A.L."/>
            <person name="Allen A.E."/>
            <person name="Cuvelier M.L."/>
            <person name="Derelle E."/>
            <person name="Everett M.V."/>
            <person name="Foulon E."/>
            <person name="Grimwood J."/>
            <person name="Gundlach H."/>
            <person name="Henrissat B."/>
            <person name="Napoli C."/>
            <person name="McDonald S.M."/>
            <person name="Parker M.S."/>
            <person name="Rombauts S."/>
            <person name="Salamov A."/>
            <person name="Von Dassow P."/>
            <person name="Badger J.H."/>
            <person name="Coutinho P.M."/>
            <person name="Demir E."/>
            <person name="Dubchak I."/>
            <person name="Gentemann C."/>
            <person name="Eikrem W."/>
            <person name="Gready J.E."/>
            <person name="John U."/>
            <person name="Lanier W."/>
            <person name="Lindquist E.A."/>
            <person name="Lucas S."/>
            <person name="Mayer K.F."/>
            <person name="Moreau H."/>
            <person name="Not F."/>
            <person name="Otillar R."/>
            <person name="Panaud O."/>
            <person name="Pangilinan J."/>
            <person name="Paulsen I."/>
            <person name="Piegu B."/>
            <person name="Poliakov A."/>
            <person name="Robbens S."/>
            <person name="Schmutz J."/>
            <person name="Toulza E."/>
            <person name="Wyss T."/>
            <person name="Zelensky A."/>
            <person name="Zhou K."/>
            <person name="Armbrust E.V."/>
            <person name="Bhattacharya D."/>
            <person name="Goodenough U.W."/>
            <person name="Van de Peer Y."/>
            <person name="Grigoriev I.V."/>
        </authorList>
    </citation>
    <scope>NUCLEOTIDE SEQUENCE [LARGE SCALE GENOMIC DNA]</scope>
    <source>
        <strain evidence="2 3">CCMP1545</strain>
    </source>
</reference>
<dbReference type="KEGG" id="mpp:MICPUCDRAFT_67994"/>
<protein>
    <submittedName>
        <fullName evidence="2">Predicted protein</fullName>
    </submittedName>
</protein>
<feature type="compositionally biased region" description="Gly residues" evidence="1">
    <location>
        <begin position="824"/>
        <end position="840"/>
    </location>
</feature>
<feature type="compositionally biased region" description="Low complexity" evidence="1">
    <location>
        <begin position="683"/>
        <end position="715"/>
    </location>
</feature>
<feature type="region of interest" description="Disordered" evidence="1">
    <location>
        <begin position="495"/>
        <end position="610"/>
    </location>
</feature>
<feature type="region of interest" description="Disordered" evidence="1">
    <location>
        <begin position="635"/>
        <end position="917"/>
    </location>
</feature>
<feature type="compositionally biased region" description="Basic and acidic residues" evidence="1">
    <location>
        <begin position="726"/>
        <end position="742"/>
    </location>
</feature>
<evidence type="ECO:0000313" key="2">
    <source>
        <dbReference type="EMBL" id="EEH57215.1"/>
    </source>
</evidence>
<sequence>MPWLDDDDANAIGDGALMGGGASGVAWMTRRERKAYKKASKKRRFAAKKARNRPEVSVPEALAKLLDDREDVVVVAAIRAIGAALDGLRRSDGRKMPADGEEMTLLDAKQTAGPLYRLAHIRKLPAEFPDDDEMLEKAAAIRKKHLARKSGDSDYTTSSMAGSDDDDDDDDGDDDGERKKEDRGKDAARGGGGDGGSTPTGSRFTASDTEGSGTESEDDFGGLYGNMFNREPSPMDFVLDAPGVLSGLVLCTAHRSPTVRSAAHEELVRMATDDDVATTAKRIMELLENVSDSRVRVKSLEFIKTLVFARLKELTDAAAENGGAHFGGRAGYVEDDPLFSNQRATADHLGRESVDLVVGVESAPRETPCVTALLAQEGVFVVAACLDDRDSALARVTALQLLRAMWETLAADEGNVADVATEGRLALFRECGVLVRLERLRDESGDRATIEAVDALAQRILESDANAAHEMGVLRDARSEGFSVETRKDGFLEAKRARAAREASRASDRASSRSKSPRSPANGRGSPTGSFGLLEPSGSGGDGDATYRSGDTYTERASMFETTTTPGRRRTPRGDVSERSIGSDRYVPSHLDGSSRKGGGASTRRDAETEDYAAKRWDEYVKAKAPPTARFMRAKPDADLTGRARESEARERHRARPIGTKASDGLGRWAGLVASKRPAVATRSASAKPSGAAAAAAAADGGGDAAARSRGSSESGRGDLGSARGSEGRGRDPSREVLERRGAFVRARMPIRPSPAHVAAGAPKPVSRRARGEPSGPGPDRAPSRPPRASYAAVDASAGRRGEEEEVDARRSTWRERASEYILAGGGGGRRRGGGGGGGRRGPHERGVLRDGRVGLAGQPSRATEGPEDMFPSYGGRRGAFESRPGRMDDGDDDGAAALPGALRSLSGDSASERNYR</sequence>
<feature type="compositionally biased region" description="Basic and acidic residues" evidence="1">
    <location>
        <begin position="176"/>
        <end position="188"/>
    </location>
</feature>
<feature type="compositionally biased region" description="Basic and acidic residues" evidence="1">
    <location>
        <begin position="798"/>
        <end position="819"/>
    </location>
</feature>
<name>C1MSY0_MICPC</name>
<feature type="compositionally biased region" description="Basic and acidic residues" evidence="1">
    <location>
        <begin position="879"/>
        <end position="889"/>
    </location>
</feature>
<organism evidence="3">
    <name type="scientific">Micromonas pusilla (strain CCMP1545)</name>
    <name type="common">Picoplanktonic green alga</name>
    <dbReference type="NCBI Taxonomy" id="564608"/>
    <lineage>
        <taxon>Eukaryota</taxon>
        <taxon>Viridiplantae</taxon>
        <taxon>Chlorophyta</taxon>
        <taxon>Mamiellophyceae</taxon>
        <taxon>Mamiellales</taxon>
        <taxon>Mamiellaceae</taxon>
        <taxon>Micromonas</taxon>
    </lineage>
</organism>
<dbReference type="OrthoDB" id="10686771at2759"/>
<feature type="compositionally biased region" description="Acidic residues" evidence="1">
    <location>
        <begin position="163"/>
        <end position="175"/>
    </location>
</feature>